<keyword evidence="3" id="KW-1185">Reference proteome</keyword>
<dbReference type="EMBL" id="BSXT01018919">
    <property type="protein sequence ID" value="GMG16096.1"/>
    <property type="molecule type" value="Genomic_DNA"/>
</dbReference>
<name>A0A9W7DBE1_9STRA</name>
<dbReference type="Proteomes" id="UP001165121">
    <property type="component" value="Unassembled WGS sequence"/>
</dbReference>
<dbReference type="AlphaFoldDB" id="A0A9W7DBE1"/>
<sequence>MQISIRHFSLRPLDGGVGLSSSQLSYFQDTGQSWIAVHTRTTLKDEGDYANKYNPNTLVINSEFPRRRLPITPRNTVNNMKCGSQPFKDVHHNRDME</sequence>
<organism evidence="2 3">
    <name type="scientific">Phytophthora fragariaefolia</name>
    <dbReference type="NCBI Taxonomy" id="1490495"/>
    <lineage>
        <taxon>Eukaryota</taxon>
        <taxon>Sar</taxon>
        <taxon>Stramenopiles</taxon>
        <taxon>Oomycota</taxon>
        <taxon>Peronosporomycetes</taxon>
        <taxon>Peronosporales</taxon>
        <taxon>Peronosporaceae</taxon>
        <taxon>Phytophthora</taxon>
    </lineage>
</organism>
<protein>
    <submittedName>
        <fullName evidence="2">Unnamed protein product</fullName>
    </submittedName>
</protein>
<evidence type="ECO:0000313" key="3">
    <source>
        <dbReference type="Proteomes" id="UP001165121"/>
    </source>
</evidence>
<feature type="region of interest" description="Disordered" evidence="1">
    <location>
        <begin position="71"/>
        <end position="97"/>
    </location>
</feature>
<evidence type="ECO:0000256" key="1">
    <source>
        <dbReference type="SAM" id="MobiDB-lite"/>
    </source>
</evidence>
<accession>A0A9W7DBE1</accession>
<gene>
    <name evidence="2" type="ORF">Pfra01_002964400</name>
</gene>
<reference evidence="2" key="1">
    <citation type="submission" date="2023-04" db="EMBL/GenBank/DDBJ databases">
        <title>Phytophthora fragariaefolia NBRC 109709.</title>
        <authorList>
            <person name="Ichikawa N."/>
            <person name="Sato H."/>
            <person name="Tonouchi N."/>
        </authorList>
    </citation>
    <scope>NUCLEOTIDE SEQUENCE</scope>
    <source>
        <strain evidence="2">NBRC 109709</strain>
    </source>
</reference>
<evidence type="ECO:0000313" key="2">
    <source>
        <dbReference type="EMBL" id="GMG16096.1"/>
    </source>
</evidence>
<feature type="compositionally biased region" description="Basic and acidic residues" evidence="1">
    <location>
        <begin position="88"/>
        <end position="97"/>
    </location>
</feature>
<proteinExistence type="predicted"/>
<feature type="compositionally biased region" description="Polar residues" evidence="1">
    <location>
        <begin position="73"/>
        <end position="82"/>
    </location>
</feature>
<comment type="caution">
    <text evidence="2">The sequence shown here is derived from an EMBL/GenBank/DDBJ whole genome shotgun (WGS) entry which is preliminary data.</text>
</comment>